<dbReference type="Gene3D" id="3.90.1640.10">
    <property type="entry name" value="inorganic pyrophosphatase (n-terminal core)"/>
    <property type="match status" value="1"/>
</dbReference>
<dbReference type="AlphaFoldDB" id="A0A0S7BJB9"/>
<evidence type="ECO:0000256" key="11">
    <source>
        <dbReference type="PROSITE-ProRule" id="PRU00703"/>
    </source>
</evidence>
<evidence type="ECO:0000256" key="12">
    <source>
        <dbReference type="RuleBase" id="RU003953"/>
    </source>
</evidence>
<dbReference type="CDD" id="cd05398">
    <property type="entry name" value="NT_ClassII-CCAase"/>
    <property type="match status" value="1"/>
</dbReference>
<keyword evidence="6" id="KW-0548">Nucleotidyltransferase</keyword>
<dbReference type="InterPro" id="IPR000644">
    <property type="entry name" value="CBS_dom"/>
</dbReference>
<feature type="domain" description="CBS" evidence="13">
    <location>
        <begin position="378"/>
        <end position="435"/>
    </location>
</feature>
<comment type="similarity">
    <text evidence="2 12">Belongs to the tRNA nucleotidyltransferase/poly(A) polymerase family.</text>
</comment>
<protein>
    <submittedName>
        <fullName evidence="14">tRNA nucleotidyltransferase</fullName>
    </submittedName>
</protein>
<dbReference type="GO" id="GO:0016779">
    <property type="term" value="F:nucleotidyltransferase activity"/>
    <property type="evidence" value="ECO:0007669"/>
    <property type="project" value="UniProtKB-KW"/>
</dbReference>
<keyword evidence="5" id="KW-0819">tRNA processing</keyword>
<dbReference type="SUPFAM" id="SSF81301">
    <property type="entry name" value="Nucleotidyltransferase"/>
    <property type="match status" value="1"/>
</dbReference>
<keyword evidence="10 12" id="KW-0694">RNA-binding</keyword>
<dbReference type="InterPro" id="IPR032828">
    <property type="entry name" value="PolyA_RNA-bd"/>
</dbReference>
<dbReference type="Pfam" id="PF01743">
    <property type="entry name" value="PolyA_pol"/>
    <property type="match status" value="1"/>
</dbReference>
<dbReference type="SUPFAM" id="SSF81891">
    <property type="entry name" value="Poly A polymerase C-terminal region-like"/>
    <property type="match status" value="1"/>
</dbReference>
<dbReference type="Gene3D" id="3.30.460.10">
    <property type="entry name" value="Beta Polymerase, domain 2"/>
    <property type="match status" value="1"/>
</dbReference>
<evidence type="ECO:0000256" key="9">
    <source>
        <dbReference type="ARBA" id="ARBA00022842"/>
    </source>
</evidence>
<evidence type="ECO:0000256" key="4">
    <source>
        <dbReference type="ARBA" id="ARBA00022679"/>
    </source>
</evidence>
<dbReference type="PATRIC" id="fig|1678840.3.peg.1674"/>
<dbReference type="GO" id="GO:0000166">
    <property type="term" value="F:nucleotide binding"/>
    <property type="evidence" value="ECO:0007669"/>
    <property type="project" value="UniProtKB-KW"/>
</dbReference>
<evidence type="ECO:0000259" key="13">
    <source>
        <dbReference type="PROSITE" id="PS51371"/>
    </source>
</evidence>
<keyword evidence="8" id="KW-0547">Nucleotide-binding</keyword>
<evidence type="ECO:0000256" key="1">
    <source>
        <dbReference type="ARBA" id="ARBA00001946"/>
    </source>
</evidence>
<evidence type="ECO:0000256" key="6">
    <source>
        <dbReference type="ARBA" id="ARBA00022695"/>
    </source>
</evidence>
<keyword evidence="9" id="KW-0460">Magnesium</keyword>
<accession>A0A0S7BJB9</accession>
<evidence type="ECO:0000256" key="5">
    <source>
        <dbReference type="ARBA" id="ARBA00022694"/>
    </source>
</evidence>
<dbReference type="InterPro" id="IPR038763">
    <property type="entry name" value="DHH_sf"/>
</dbReference>
<evidence type="ECO:0000256" key="7">
    <source>
        <dbReference type="ARBA" id="ARBA00022723"/>
    </source>
</evidence>
<dbReference type="RefSeq" id="WP_062279700.1">
    <property type="nucleotide sequence ID" value="NZ_DF968181.1"/>
</dbReference>
<dbReference type="Pfam" id="PF00571">
    <property type="entry name" value="CBS"/>
    <property type="match status" value="2"/>
</dbReference>
<dbReference type="InterPro" id="IPR002646">
    <property type="entry name" value="PolA_pol_head_dom"/>
</dbReference>
<name>A0A0S7BJB9_9CHLR</name>
<feature type="domain" description="CBS" evidence="13">
    <location>
        <begin position="316"/>
        <end position="373"/>
    </location>
</feature>
<dbReference type="Pfam" id="PF12627">
    <property type="entry name" value="PolyA_pol_RNAbd"/>
    <property type="match status" value="1"/>
</dbReference>
<evidence type="ECO:0000313" key="15">
    <source>
        <dbReference type="Proteomes" id="UP000053370"/>
    </source>
</evidence>
<dbReference type="InterPro" id="IPR043519">
    <property type="entry name" value="NT_sf"/>
</dbReference>
<dbReference type="PROSITE" id="PS51371">
    <property type="entry name" value="CBS"/>
    <property type="match status" value="2"/>
</dbReference>
<proteinExistence type="inferred from homology"/>
<dbReference type="CDD" id="cd02205">
    <property type="entry name" value="CBS_pair_SF"/>
    <property type="match status" value="1"/>
</dbReference>
<evidence type="ECO:0000256" key="8">
    <source>
        <dbReference type="ARBA" id="ARBA00022741"/>
    </source>
</evidence>
<dbReference type="Proteomes" id="UP000053370">
    <property type="component" value="Unassembled WGS sequence"/>
</dbReference>
<organism evidence="14">
    <name type="scientific">Flexilinea flocculi</name>
    <dbReference type="NCBI Taxonomy" id="1678840"/>
    <lineage>
        <taxon>Bacteria</taxon>
        <taxon>Bacillati</taxon>
        <taxon>Chloroflexota</taxon>
        <taxon>Anaerolineae</taxon>
        <taxon>Anaerolineales</taxon>
        <taxon>Anaerolineaceae</taxon>
        <taxon>Flexilinea</taxon>
    </lineage>
</organism>
<dbReference type="SMART" id="SM00116">
    <property type="entry name" value="CBS"/>
    <property type="match status" value="2"/>
</dbReference>
<evidence type="ECO:0000256" key="10">
    <source>
        <dbReference type="ARBA" id="ARBA00022884"/>
    </source>
</evidence>
<dbReference type="Gene3D" id="1.10.3090.10">
    <property type="entry name" value="cca-adding enzyme, domain 2"/>
    <property type="match status" value="1"/>
</dbReference>
<sequence>MEIIITHEQADFDAIASVLAAWLLEPNRFPVHPKRMNRNVTAFLNEFKSDFPFKGWDELPDEKLVTAQLVDTQSIGNTSIINEDTLISVVDHHQPRVNLPENWKCFFDRTGACTSMFVGAIRSKKIFPDPIHCTLLLMGIYEDTGNLTYGSTTPRDLEAAAWLLSQGADLNILRRFLNAPLTEAQNILCDRLLQNCETISILGQQIILSTADARDISDEFSTVAHHLRDMLSPDAIFVILATKAGIRLIGRATNDRIDVGQIMKRFNGGGHSRAAAGLIPLKKDENLLDLFSSTKKDLLDLLPGFITPPITVEQIMSTRPLTISSETPIRSVAELIHRYGYEGYPITDTNGKLIGLLNRRSVDRAIAFDMDPSIETIMDPGDYTVKPNDSIDYLKEMMNLSGWGQIPVVNEQNSEIIGIVTRTDLIKILTGNSSIPGNRNYAQTLHRVLPPSSLKLIQMVSQAAYSCRYPIYIVGGFVRDLILEQPVVDFDIVVEGDAIHLARTLVNMYGGTVRTHARFGTAKWMISSIHPEIISSSEHQDNSQFYMELPNSLDLISARTEFYDYPSAMPKVERSSIKLDLHRRDFTINTLALRLDGDHFGDLLDFWGGFHDLQSGLIRVLHSLSFTDDPTRMLRAIRFEQRFGFTIEKHTMLLLKEAQSLLKQVSGRRILNELDLCFRESIPEISLSRLEKLGLLQQIHPSMHWNERCAKDYRKLVEANPGVYWKDLIPDHSVFVQNIGKYLIWWSNYSPETISEICKRLQLSQISEKILQAYGLLNRKMSEITEFWPSDLTFFLEKLPVEAIYCYDCLTDNPKMHEMIYKFITKWRFIKPFTSGKDLKALPYPPGDWISGVLKRLRKAWIDEEISSQDEENKTLTFILPIFVKSLETRSSKNETKDFTS</sequence>
<dbReference type="Gene3D" id="3.10.580.10">
    <property type="entry name" value="CBS-domain"/>
    <property type="match status" value="1"/>
</dbReference>
<evidence type="ECO:0000313" key="14">
    <source>
        <dbReference type="EMBL" id="GAP40428.1"/>
    </source>
</evidence>
<dbReference type="GO" id="GO:0046872">
    <property type="term" value="F:metal ion binding"/>
    <property type="evidence" value="ECO:0007669"/>
    <property type="project" value="UniProtKB-KW"/>
</dbReference>
<dbReference type="GO" id="GO:0008033">
    <property type="term" value="P:tRNA processing"/>
    <property type="evidence" value="ECO:0007669"/>
    <property type="project" value="UniProtKB-KW"/>
</dbReference>
<evidence type="ECO:0000256" key="3">
    <source>
        <dbReference type="ARBA" id="ARBA00022555"/>
    </source>
</evidence>
<dbReference type="InterPro" id="IPR046342">
    <property type="entry name" value="CBS_dom_sf"/>
</dbReference>
<keyword evidence="3" id="KW-0820">tRNA-binding</keyword>
<dbReference type="EMBL" id="DF968181">
    <property type="protein sequence ID" value="GAP40428.1"/>
    <property type="molecule type" value="Genomic_DNA"/>
</dbReference>
<dbReference type="SUPFAM" id="SSF54631">
    <property type="entry name" value="CBS-domain pair"/>
    <property type="match status" value="1"/>
</dbReference>
<keyword evidence="7" id="KW-0479">Metal-binding</keyword>
<gene>
    <name evidence="14" type="ORF">ATC1_13403</name>
</gene>
<reference evidence="14" key="1">
    <citation type="journal article" date="2015" name="Genome Announc.">
        <title>Draft Genome Sequence of Anaerolineae Strain TC1, a Novel Isolate from a Methanogenic Wastewater Treatment System.</title>
        <authorList>
            <person name="Matsuura N."/>
            <person name="Tourlousse D.M."/>
            <person name="Sun L."/>
            <person name="Toyonaga M."/>
            <person name="Kuroda K."/>
            <person name="Ohashi A."/>
            <person name="Cruz R."/>
            <person name="Yamaguchi T."/>
            <person name="Sekiguchi Y."/>
        </authorList>
    </citation>
    <scope>NUCLEOTIDE SEQUENCE [LARGE SCALE GENOMIC DNA]</scope>
    <source>
        <strain evidence="14">TC1</strain>
    </source>
</reference>
<dbReference type="Gene3D" id="3.10.310.30">
    <property type="match status" value="1"/>
</dbReference>
<dbReference type="InterPro" id="IPR003156">
    <property type="entry name" value="DHHA1_dom"/>
</dbReference>
<comment type="cofactor">
    <cofactor evidence="1">
        <name>Mg(2+)</name>
        <dbReference type="ChEBI" id="CHEBI:18420"/>
    </cofactor>
</comment>
<keyword evidence="15" id="KW-1185">Reference proteome</keyword>
<dbReference type="STRING" id="1678840.ATC1_13403"/>
<keyword evidence="4 12" id="KW-0808">Transferase</keyword>
<dbReference type="InterPro" id="IPR052390">
    <property type="entry name" value="tRNA_nt/polyA_polymerase"/>
</dbReference>
<keyword evidence="11" id="KW-0129">CBS domain</keyword>
<dbReference type="PANTHER" id="PTHR47788:SF1">
    <property type="entry name" value="A-ADDING TRNA NUCLEOTIDYLTRANSFERASE"/>
    <property type="match status" value="1"/>
</dbReference>
<dbReference type="OrthoDB" id="9805698at2"/>
<evidence type="ECO:0000256" key="2">
    <source>
        <dbReference type="ARBA" id="ARBA00007265"/>
    </source>
</evidence>
<dbReference type="GO" id="GO:0000049">
    <property type="term" value="F:tRNA binding"/>
    <property type="evidence" value="ECO:0007669"/>
    <property type="project" value="UniProtKB-KW"/>
</dbReference>
<dbReference type="SUPFAM" id="SSF64182">
    <property type="entry name" value="DHH phosphoesterases"/>
    <property type="match status" value="1"/>
</dbReference>
<dbReference type="Pfam" id="PF02272">
    <property type="entry name" value="DHHA1"/>
    <property type="match status" value="1"/>
</dbReference>
<dbReference type="PANTHER" id="PTHR47788">
    <property type="entry name" value="POLYA POLYMERASE"/>
    <property type="match status" value="1"/>
</dbReference>